<evidence type="ECO:0000313" key="3">
    <source>
        <dbReference type="Proteomes" id="UP000254802"/>
    </source>
</evidence>
<evidence type="ECO:0000256" key="1">
    <source>
        <dbReference type="SAM" id="MobiDB-lite"/>
    </source>
</evidence>
<organism evidence="2 3">
    <name type="scientific">Mannheimia haemolytica</name>
    <name type="common">Pasteurella haemolytica</name>
    <dbReference type="NCBI Taxonomy" id="75985"/>
    <lineage>
        <taxon>Bacteria</taxon>
        <taxon>Pseudomonadati</taxon>
        <taxon>Pseudomonadota</taxon>
        <taxon>Gammaproteobacteria</taxon>
        <taxon>Pasteurellales</taxon>
        <taxon>Pasteurellaceae</taxon>
        <taxon>Mannheimia</taxon>
    </lineage>
</organism>
<dbReference type="GeneID" id="67369512"/>
<accession>A0A378MZH3</accession>
<protein>
    <submittedName>
        <fullName evidence="2">Uncharacterized protein</fullName>
    </submittedName>
</protein>
<dbReference type="AlphaFoldDB" id="A0A378MZH3"/>
<gene>
    <name evidence="2" type="ORF">NCTC10638_02264</name>
</gene>
<dbReference type="RefSeq" id="WP_006248356.1">
    <property type="nucleotide sequence ID" value="NZ_CP011098.1"/>
</dbReference>
<dbReference type="EMBL" id="UGPN01000002">
    <property type="protein sequence ID" value="STY61057.1"/>
    <property type="molecule type" value="Genomic_DNA"/>
</dbReference>
<feature type="region of interest" description="Disordered" evidence="1">
    <location>
        <begin position="50"/>
        <end position="95"/>
    </location>
</feature>
<name>A0A378MZH3_MANHA</name>
<sequence>MSLTYATPQLGMICHADPEYVKYNYAGLWEKGSDGTFFCNYQQFMPEVEAKESLRKQEPELDDRYNEEEYSEEEYPDENDASDENDNYDETYNVF</sequence>
<dbReference type="KEGG" id="mhay:VK67_09030"/>
<dbReference type="Proteomes" id="UP000254802">
    <property type="component" value="Unassembled WGS sequence"/>
</dbReference>
<feature type="compositionally biased region" description="Acidic residues" evidence="1">
    <location>
        <begin position="65"/>
        <end position="89"/>
    </location>
</feature>
<evidence type="ECO:0000313" key="2">
    <source>
        <dbReference type="EMBL" id="STY61057.1"/>
    </source>
</evidence>
<feature type="compositionally biased region" description="Basic and acidic residues" evidence="1">
    <location>
        <begin position="50"/>
        <end position="64"/>
    </location>
</feature>
<dbReference type="KEGG" id="mhaq:WC39_09030"/>
<reference evidence="2 3" key="1">
    <citation type="submission" date="2018-06" db="EMBL/GenBank/DDBJ databases">
        <authorList>
            <consortium name="Pathogen Informatics"/>
            <person name="Doyle S."/>
        </authorList>
    </citation>
    <scope>NUCLEOTIDE SEQUENCE [LARGE SCALE GENOMIC DNA]</scope>
    <source>
        <strain evidence="2 3">NCTC10638</strain>
    </source>
</reference>
<proteinExistence type="predicted"/>